<proteinExistence type="predicted"/>
<organism evidence="2 4">
    <name type="scientific">Chryseobacterium indoltheticum</name>
    <dbReference type="NCBI Taxonomy" id="254"/>
    <lineage>
        <taxon>Bacteria</taxon>
        <taxon>Pseudomonadati</taxon>
        <taxon>Bacteroidota</taxon>
        <taxon>Flavobacteriia</taxon>
        <taxon>Flavobacteriales</taxon>
        <taxon>Weeksellaceae</taxon>
        <taxon>Chryseobacterium group</taxon>
        <taxon>Chryseobacterium</taxon>
    </lineage>
</organism>
<evidence type="ECO:0000313" key="1">
    <source>
        <dbReference type="EMBL" id="SIR08644.1"/>
    </source>
</evidence>
<dbReference type="Proteomes" id="UP000185725">
    <property type="component" value="Unassembled WGS sequence"/>
</dbReference>
<dbReference type="AlphaFoldDB" id="A0A381F5T0"/>
<reference evidence="2 4" key="2">
    <citation type="submission" date="2018-06" db="EMBL/GenBank/DDBJ databases">
        <authorList>
            <consortium name="Pathogen Informatics"/>
            <person name="Doyle S."/>
        </authorList>
    </citation>
    <scope>NUCLEOTIDE SEQUENCE [LARGE SCALE GENOMIC DNA]</scope>
    <source>
        <strain evidence="2 4">NCTC13560</strain>
    </source>
</reference>
<accession>A0A381F5T0</accession>
<keyword evidence="3" id="KW-1185">Reference proteome</keyword>
<name>A0A381F5T0_9FLAO</name>
<evidence type="ECO:0000313" key="3">
    <source>
        <dbReference type="Proteomes" id="UP000185725"/>
    </source>
</evidence>
<evidence type="ECO:0000313" key="2">
    <source>
        <dbReference type="EMBL" id="SUX41814.1"/>
    </source>
</evidence>
<dbReference type="EMBL" id="FTMF01000012">
    <property type="protein sequence ID" value="SIR08644.1"/>
    <property type="molecule type" value="Genomic_DNA"/>
</dbReference>
<evidence type="ECO:0000313" key="4">
    <source>
        <dbReference type="Proteomes" id="UP000255231"/>
    </source>
</evidence>
<reference evidence="1 3" key="1">
    <citation type="submission" date="2017-01" db="EMBL/GenBank/DDBJ databases">
        <authorList>
            <person name="Varghese N."/>
            <person name="Submissions S."/>
        </authorList>
    </citation>
    <scope>NUCLEOTIDE SEQUENCE [LARGE SCALE GENOMIC DNA]</scope>
    <source>
        <strain evidence="1 3">ATCC 27950</strain>
    </source>
</reference>
<dbReference type="Proteomes" id="UP000255231">
    <property type="component" value="Unassembled WGS sequence"/>
</dbReference>
<gene>
    <name evidence="2" type="ORF">NCTC13560_00622</name>
    <name evidence="1" type="ORF">SAMN05421682_11246</name>
</gene>
<protein>
    <submittedName>
        <fullName evidence="2">Uncharacterized protein</fullName>
    </submittedName>
</protein>
<dbReference type="EMBL" id="UFVS01000001">
    <property type="protein sequence ID" value="SUX41814.1"/>
    <property type="molecule type" value="Genomic_DNA"/>
</dbReference>
<sequence length="71" mass="8226">MGSVSSLFLDLKLTTCLSLCRNLDSVLSLLRFHAALRFALNDKEIVFEIKLSPTKPNYDHFHSNDYKVKYF</sequence>